<proteinExistence type="inferred from homology"/>
<evidence type="ECO:0000256" key="6">
    <source>
        <dbReference type="SAM" id="Phobius"/>
    </source>
</evidence>
<dbReference type="AlphaFoldDB" id="A0AAN8ZTD6"/>
<dbReference type="Gene3D" id="1.10.3430.10">
    <property type="entry name" value="Ammonium transporter AmtB like domains"/>
    <property type="match status" value="1"/>
</dbReference>
<feature type="transmembrane region" description="Helical" evidence="6">
    <location>
        <begin position="101"/>
        <end position="121"/>
    </location>
</feature>
<evidence type="ECO:0000256" key="3">
    <source>
        <dbReference type="ARBA" id="ARBA00022692"/>
    </source>
</evidence>
<dbReference type="PANTHER" id="PTHR11730">
    <property type="entry name" value="AMMONIUM TRANSPORTER"/>
    <property type="match status" value="1"/>
</dbReference>
<comment type="caution">
    <text evidence="8">The sequence shown here is derived from an EMBL/GenBank/DDBJ whole genome shotgun (WGS) entry which is preliminary data.</text>
</comment>
<reference evidence="8 9" key="1">
    <citation type="submission" date="2023-11" db="EMBL/GenBank/DDBJ databases">
        <title>Halocaridina rubra genome assembly.</title>
        <authorList>
            <person name="Smith C."/>
        </authorList>
    </citation>
    <scope>NUCLEOTIDE SEQUENCE [LARGE SCALE GENOMIC DNA]</scope>
    <source>
        <strain evidence="8">EP-1</strain>
        <tissue evidence="8">Whole</tissue>
    </source>
</reference>
<feature type="transmembrane region" description="Helical" evidence="6">
    <location>
        <begin position="191"/>
        <end position="212"/>
    </location>
</feature>
<dbReference type="Pfam" id="PF00909">
    <property type="entry name" value="Ammonium_transp"/>
    <property type="match status" value="1"/>
</dbReference>
<dbReference type="EMBL" id="JAXCGZ010022804">
    <property type="protein sequence ID" value="KAK7023589.1"/>
    <property type="molecule type" value="Genomic_DNA"/>
</dbReference>
<name>A0AAN8ZTD6_HALRR</name>
<dbReference type="GO" id="GO:0005886">
    <property type="term" value="C:plasma membrane"/>
    <property type="evidence" value="ECO:0007669"/>
    <property type="project" value="InterPro"/>
</dbReference>
<keyword evidence="4 6" id="KW-1133">Transmembrane helix</keyword>
<dbReference type="PRINTS" id="PR00342">
    <property type="entry name" value="RHESUSRHD"/>
</dbReference>
<accession>A0AAN8ZTD6</accession>
<feature type="transmembrane region" description="Helical" evidence="6">
    <location>
        <begin position="71"/>
        <end position="89"/>
    </location>
</feature>
<protein>
    <recommendedName>
        <fullName evidence="7">Ammonium transporter AmtB-like domain-containing protein</fullName>
    </recommendedName>
</protein>
<feature type="transmembrane region" description="Helical" evidence="6">
    <location>
        <begin position="133"/>
        <end position="154"/>
    </location>
</feature>
<dbReference type="InterPro" id="IPR002229">
    <property type="entry name" value="RhesusRHD"/>
</dbReference>
<comment type="similarity">
    <text evidence="2">Belongs to the ammonium transporter (TC 2.A.49) family. Rh subfamily.</text>
</comment>
<evidence type="ECO:0000256" key="4">
    <source>
        <dbReference type="ARBA" id="ARBA00022989"/>
    </source>
</evidence>
<evidence type="ECO:0000313" key="8">
    <source>
        <dbReference type="EMBL" id="KAK7023589.1"/>
    </source>
</evidence>
<dbReference type="SUPFAM" id="SSF111352">
    <property type="entry name" value="Ammonium transporter"/>
    <property type="match status" value="1"/>
</dbReference>
<sequence length="378" mass="40833">MFMNHLLQFLFRSILNADFACAAILISYGAVLGKTSPVQLLFMAIIETVMFVINAFICVELLGIADIGGSIVIHIFGAYFGLAFSRTVCRKTEHNDHIHEASSPISDLFSMIGTLFLWVYWPSFNAALGSDSGIGRAVINTYLGLVAATVAAFITSSWASGKNQWSMVHIQNATLAGGVAVGAVADQMIMPWGALFLGSLAGLVSTIGYIYLQPLLNQKISLHDTCGVHNLHGMPGIISALASIGTALAASETLYGQDLYVHYPLLSPPANSTAYQRLYEMDSQIAPGTGRTPRQQALCQFLGMLVTLSLSIISGALTGLGLSCSTVFEPLIRHQLFNDDTYWELPDEDETVIMTESKTSEFVEQPKIFSMKSLPDAS</sequence>
<keyword evidence="3 6" id="KW-0812">Transmembrane</keyword>
<evidence type="ECO:0000256" key="2">
    <source>
        <dbReference type="ARBA" id="ARBA00011036"/>
    </source>
</evidence>
<dbReference type="InterPro" id="IPR029020">
    <property type="entry name" value="Ammonium/urea_transptr"/>
</dbReference>
<organism evidence="8 9">
    <name type="scientific">Halocaridina rubra</name>
    <name type="common">Hawaiian red shrimp</name>
    <dbReference type="NCBI Taxonomy" id="373956"/>
    <lineage>
        <taxon>Eukaryota</taxon>
        <taxon>Metazoa</taxon>
        <taxon>Ecdysozoa</taxon>
        <taxon>Arthropoda</taxon>
        <taxon>Crustacea</taxon>
        <taxon>Multicrustacea</taxon>
        <taxon>Malacostraca</taxon>
        <taxon>Eumalacostraca</taxon>
        <taxon>Eucarida</taxon>
        <taxon>Decapoda</taxon>
        <taxon>Pleocyemata</taxon>
        <taxon>Caridea</taxon>
        <taxon>Atyoidea</taxon>
        <taxon>Atyidae</taxon>
        <taxon>Halocaridina</taxon>
    </lineage>
</organism>
<evidence type="ECO:0000256" key="1">
    <source>
        <dbReference type="ARBA" id="ARBA00004141"/>
    </source>
</evidence>
<dbReference type="Proteomes" id="UP001381693">
    <property type="component" value="Unassembled WGS sequence"/>
</dbReference>
<evidence type="ECO:0000259" key="7">
    <source>
        <dbReference type="Pfam" id="PF00909"/>
    </source>
</evidence>
<dbReference type="PANTHER" id="PTHR11730:SF60">
    <property type="entry name" value="RH50, ISOFORM D"/>
    <property type="match status" value="1"/>
</dbReference>
<feature type="transmembrane region" description="Helical" evidence="6">
    <location>
        <begin position="301"/>
        <end position="322"/>
    </location>
</feature>
<evidence type="ECO:0000313" key="9">
    <source>
        <dbReference type="Proteomes" id="UP001381693"/>
    </source>
</evidence>
<dbReference type="InterPro" id="IPR024041">
    <property type="entry name" value="NH4_transpt_AmtB-like_dom"/>
</dbReference>
<gene>
    <name evidence="8" type="ORF">SK128_018013</name>
</gene>
<feature type="transmembrane region" description="Helical" evidence="6">
    <location>
        <begin position="6"/>
        <end position="28"/>
    </location>
</feature>
<keyword evidence="9" id="KW-1185">Reference proteome</keyword>
<feature type="transmembrane region" description="Helical" evidence="6">
    <location>
        <begin position="40"/>
        <end position="65"/>
    </location>
</feature>
<comment type="subcellular location">
    <subcellularLocation>
        <location evidence="1">Membrane</location>
        <topology evidence="1">Multi-pass membrane protein</topology>
    </subcellularLocation>
</comment>
<keyword evidence="5 6" id="KW-0472">Membrane</keyword>
<dbReference type="GO" id="GO:0097272">
    <property type="term" value="P:ammonium homeostasis"/>
    <property type="evidence" value="ECO:0007669"/>
    <property type="project" value="TreeGrafter"/>
</dbReference>
<dbReference type="GO" id="GO:0008519">
    <property type="term" value="F:ammonium channel activity"/>
    <property type="evidence" value="ECO:0007669"/>
    <property type="project" value="InterPro"/>
</dbReference>
<feature type="domain" description="Ammonium transporter AmtB-like" evidence="7">
    <location>
        <begin position="13"/>
        <end position="324"/>
    </location>
</feature>
<evidence type="ECO:0000256" key="5">
    <source>
        <dbReference type="ARBA" id="ARBA00023136"/>
    </source>
</evidence>